<name>A0A9P7ZY75_MORAP</name>
<protein>
    <submittedName>
        <fullName evidence="1">Uncharacterized protein</fullName>
    </submittedName>
</protein>
<sequence>MTKSQFTAFGVVSANDYERNIPSLGVATNYDLIKAVKAIDVKDIVHEYLENELVDQKNEENATFAMSISKQEQKREPRKDFYIARYSKHNRYRPSFQCK</sequence>
<gene>
    <name evidence="1" type="ORF">KVV02_006318</name>
</gene>
<dbReference type="Gene3D" id="1.10.150.20">
    <property type="entry name" value="5' to 3' exonuclease, C-terminal subdomain"/>
    <property type="match status" value="1"/>
</dbReference>
<feature type="non-terminal residue" evidence="1">
    <location>
        <position position="1"/>
    </location>
</feature>
<proteinExistence type="predicted"/>
<evidence type="ECO:0000313" key="2">
    <source>
        <dbReference type="Proteomes" id="UP000717515"/>
    </source>
</evidence>
<reference evidence="1" key="1">
    <citation type="submission" date="2021-07" db="EMBL/GenBank/DDBJ databases">
        <title>Draft genome of Mortierella alpina, strain LL118, isolated from an aspen leaf litter sample.</title>
        <authorList>
            <person name="Yang S."/>
            <person name="Vinatzer B.A."/>
        </authorList>
    </citation>
    <scope>NUCLEOTIDE SEQUENCE</scope>
    <source>
        <strain evidence="1">LL118</strain>
    </source>
</reference>
<organism evidence="1 2">
    <name type="scientific">Mortierella alpina</name>
    <name type="common">Oleaginous fungus</name>
    <name type="synonym">Mortierella renispora</name>
    <dbReference type="NCBI Taxonomy" id="64518"/>
    <lineage>
        <taxon>Eukaryota</taxon>
        <taxon>Fungi</taxon>
        <taxon>Fungi incertae sedis</taxon>
        <taxon>Mucoromycota</taxon>
        <taxon>Mortierellomycotina</taxon>
        <taxon>Mortierellomycetes</taxon>
        <taxon>Mortierellales</taxon>
        <taxon>Mortierellaceae</taxon>
        <taxon>Mortierella</taxon>
    </lineage>
</organism>
<dbReference type="EMBL" id="JAIFTL010000868">
    <property type="protein sequence ID" value="KAG9319046.1"/>
    <property type="molecule type" value="Genomic_DNA"/>
</dbReference>
<accession>A0A9P7ZY75</accession>
<dbReference type="AlphaFoldDB" id="A0A9P7ZY75"/>
<comment type="caution">
    <text evidence="1">The sequence shown here is derived from an EMBL/GenBank/DDBJ whole genome shotgun (WGS) entry which is preliminary data.</text>
</comment>
<dbReference type="Proteomes" id="UP000717515">
    <property type="component" value="Unassembled WGS sequence"/>
</dbReference>
<evidence type="ECO:0000313" key="1">
    <source>
        <dbReference type="EMBL" id="KAG9319046.1"/>
    </source>
</evidence>